<proteinExistence type="predicted"/>
<dbReference type="GO" id="GO:0046872">
    <property type="term" value="F:metal ion binding"/>
    <property type="evidence" value="ECO:0007669"/>
    <property type="project" value="InterPro"/>
</dbReference>
<organism evidence="2 3">
    <name type="scientific">Hirsutella minnesotensis 3608</name>
    <dbReference type="NCBI Taxonomy" id="1043627"/>
    <lineage>
        <taxon>Eukaryota</taxon>
        <taxon>Fungi</taxon>
        <taxon>Dikarya</taxon>
        <taxon>Ascomycota</taxon>
        <taxon>Pezizomycotina</taxon>
        <taxon>Sordariomycetes</taxon>
        <taxon>Hypocreomycetidae</taxon>
        <taxon>Hypocreales</taxon>
        <taxon>Ophiocordycipitaceae</taxon>
        <taxon>Hirsutella</taxon>
    </lineage>
</organism>
<evidence type="ECO:0000313" key="3">
    <source>
        <dbReference type="Proteomes" id="UP000054481"/>
    </source>
</evidence>
<name>A0A0F7ZFN7_9HYPO</name>
<evidence type="ECO:0000313" key="2">
    <source>
        <dbReference type="EMBL" id="KJZ69461.1"/>
    </source>
</evidence>
<protein>
    <submittedName>
        <fullName evidence="2">Uncharacterized protein</fullName>
    </submittedName>
</protein>
<dbReference type="Proteomes" id="UP000054481">
    <property type="component" value="Unassembled WGS sequence"/>
</dbReference>
<accession>A0A0F7ZFN7</accession>
<keyword evidence="1" id="KW-0732">Signal</keyword>
<dbReference type="AlphaFoldDB" id="A0A0F7ZFN7"/>
<dbReference type="OrthoDB" id="4662583at2759"/>
<sequence>MAALSALTLALLMSAVLSLQRWGPTIKRKCRMLSSLERDKRSRETKQNDDIRSLRHKHEIASVFLDLVEQDGAGSWPPRVDYDSWPAPLQPYQEIYHIMSPLLSTSSPSLSDEYNAKRMANYRMCMRQLLSQRVVMQDVESIMNSAESGNWTALHRSQCNGFYCIIGVLRHAYRWATIPVVRVAQAETVVEFPRELHVPWQYLQRIFGCTAESGNNTSNVLHNRLSNHTPYTIQTCMTYGV</sequence>
<feature type="chain" id="PRO_5002525679" evidence="1">
    <location>
        <begin position="19"/>
        <end position="241"/>
    </location>
</feature>
<gene>
    <name evidence="2" type="ORF">HIM_11144</name>
</gene>
<dbReference type="GO" id="GO:0020037">
    <property type="term" value="F:heme binding"/>
    <property type="evidence" value="ECO:0007669"/>
    <property type="project" value="InterPro"/>
</dbReference>
<dbReference type="GO" id="GO:0019441">
    <property type="term" value="P:L-tryptophan catabolic process to kynurenine"/>
    <property type="evidence" value="ECO:0007669"/>
    <property type="project" value="InterPro"/>
</dbReference>
<feature type="signal peptide" evidence="1">
    <location>
        <begin position="1"/>
        <end position="18"/>
    </location>
</feature>
<evidence type="ECO:0000256" key="1">
    <source>
        <dbReference type="SAM" id="SignalP"/>
    </source>
</evidence>
<dbReference type="EMBL" id="KQ030714">
    <property type="protein sequence ID" value="KJZ69461.1"/>
    <property type="molecule type" value="Genomic_DNA"/>
</dbReference>
<keyword evidence="3" id="KW-1185">Reference proteome</keyword>
<dbReference type="InterPro" id="IPR037217">
    <property type="entry name" value="Trp/Indoleamine_2_3_dOase-like"/>
</dbReference>
<dbReference type="SUPFAM" id="SSF140959">
    <property type="entry name" value="Indolic compounds 2,3-dioxygenase-like"/>
    <property type="match status" value="1"/>
</dbReference>
<reference evidence="2 3" key="1">
    <citation type="journal article" date="2014" name="Genome Biol. Evol.">
        <title>Comparative genomics and transcriptomics analyses reveal divergent lifestyle features of nematode endoparasitic fungus Hirsutella minnesotensis.</title>
        <authorList>
            <person name="Lai Y."/>
            <person name="Liu K."/>
            <person name="Zhang X."/>
            <person name="Zhang X."/>
            <person name="Li K."/>
            <person name="Wang N."/>
            <person name="Shu C."/>
            <person name="Wu Y."/>
            <person name="Wang C."/>
            <person name="Bushley K.E."/>
            <person name="Xiang M."/>
            <person name="Liu X."/>
        </authorList>
    </citation>
    <scope>NUCLEOTIDE SEQUENCE [LARGE SCALE GENOMIC DNA]</scope>
    <source>
        <strain evidence="2 3">3608</strain>
    </source>
</reference>